<accession>A0ABX8HJ04</accession>
<evidence type="ECO:0000259" key="1">
    <source>
        <dbReference type="Pfam" id="PF12697"/>
    </source>
</evidence>
<name>A0ABX8HJ04_9BACL</name>
<feature type="domain" description="AB hydrolase-1" evidence="1">
    <location>
        <begin position="17"/>
        <end position="238"/>
    </location>
</feature>
<dbReference type="InterPro" id="IPR029058">
    <property type="entry name" value="AB_hydrolase_fold"/>
</dbReference>
<sequence>MMLHYKEYGNPSAPLMIFIHGGGVSSWMWDKQIQYFTDYHCLVPDLPGQGKSVIYGKFTIQSCAEMLIELIESKAMGKKVIAIGFSLGAQILIAMLSIKPDLFDCSVINSALVRPFPLEKLWIALIKLLLPLIKNRTFSKIQAESMYLEKEYFETYFQESLLMSKDTLVNIMEENMSFRIPDNFKNARGKILVTVGEQEKRIMKKSLADILKSNSNCKGLIIPHVGHGVSLANPDFFNKLIKYWVHTTLFEQ</sequence>
<keyword evidence="3" id="KW-1185">Reference proteome</keyword>
<dbReference type="PANTHER" id="PTHR43798">
    <property type="entry name" value="MONOACYLGLYCEROL LIPASE"/>
    <property type="match status" value="1"/>
</dbReference>
<dbReference type="EMBL" id="CP076607">
    <property type="protein sequence ID" value="QWU18176.1"/>
    <property type="molecule type" value="Genomic_DNA"/>
</dbReference>
<gene>
    <name evidence="2" type="ORF">KP014_05320</name>
</gene>
<dbReference type="Proteomes" id="UP000683429">
    <property type="component" value="Chromosome"/>
</dbReference>
<proteinExistence type="predicted"/>
<organism evidence="2 3">
    <name type="scientific">Paenibacillus sophorae</name>
    <dbReference type="NCBI Taxonomy" id="1333845"/>
    <lineage>
        <taxon>Bacteria</taxon>
        <taxon>Bacillati</taxon>
        <taxon>Bacillota</taxon>
        <taxon>Bacilli</taxon>
        <taxon>Bacillales</taxon>
        <taxon>Paenibacillaceae</taxon>
        <taxon>Paenibacillus</taxon>
    </lineage>
</organism>
<evidence type="ECO:0000313" key="3">
    <source>
        <dbReference type="Proteomes" id="UP000683429"/>
    </source>
</evidence>
<protein>
    <submittedName>
        <fullName evidence="2">Alpha/beta hydrolase</fullName>
    </submittedName>
</protein>
<reference evidence="2 3" key="1">
    <citation type="submission" date="2021-06" db="EMBL/GenBank/DDBJ databases">
        <title>Whole genome sequence of Paenibacillus sophorae DSM23020 for comparative genomics.</title>
        <authorList>
            <person name="Kim M.-J."/>
            <person name="Lee G."/>
            <person name="Shin J.-H."/>
        </authorList>
    </citation>
    <scope>NUCLEOTIDE SEQUENCE [LARGE SCALE GENOMIC DNA]</scope>
    <source>
        <strain evidence="2 3">DSM 23020</strain>
    </source>
</reference>
<dbReference type="GO" id="GO:0016787">
    <property type="term" value="F:hydrolase activity"/>
    <property type="evidence" value="ECO:0007669"/>
    <property type="project" value="UniProtKB-KW"/>
</dbReference>
<dbReference type="Pfam" id="PF12697">
    <property type="entry name" value="Abhydrolase_6"/>
    <property type="match status" value="1"/>
</dbReference>
<dbReference type="InterPro" id="IPR000073">
    <property type="entry name" value="AB_hydrolase_1"/>
</dbReference>
<dbReference type="SUPFAM" id="SSF53474">
    <property type="entry name" value="alpha/beta-Hydrolases"/>
    <property type="match status" value="1"/>
</dbReference>
<keyword evidence="2" id="KW-0378">Hydrolase</keyword>
<evidence type="ECO:0000313" key="2">
    <source>
        <dbReference type="EMBL" id="QWU18176.1"/>
    </source>
</evidence>
<dbReference type="InterPro" id="IPR050266">
    <property type="entry name" value="AB_hydrolase_sf"/>
</dbReference>
<dbReference type="Gene3D" id="3.40.50.1820">
    <property type="entry name" value="alpha/beta hydrolase"/>
    <property type="match status" value="1"/>
</dbReference>
<dbReference type="RefSeq" id="WP_036587748.1">
    <property type="nucleotide sequence ID" value="NZ_CP076607.1"/>
</dbReference>